<evidence type="ECO:0008006" key="3">
    <source>
        <dbReference type="Google" id="ProtNLM"/>
    </source>
</evidence>
<gene>
    <name evidence="1" type="ORF">SAMN05660313_00212</name>
</gene>
<proteinExistence type="predicted"/>
<evidence type="ECO:0000313" key="2">
    <source>
        <dbReference type="Proteomes" id="UP000183257"/>
    </source>
</evidence>
<evidence type="ECO:0000313" key="1">
    <source>
        <dbReference type="EMBL" id="SFW16151.1"/>
    </source>
</evidence>
<sequence>MLVDFKELSDTSRVWIYQASRSLSDQELLEIEEGLKSFIVDWTAHGSELTAGYEIKYKRFIILALDQTNASATGCSIDASVHFIQSLEKKYEIDLLDKMNVSYKQGEFIAYKNLIDFKKMAKNKSVSKKTIVFNNLVANKHEYVNHWEVPAEESWHGRFMVV</sequence>
<dbReference type="EMBL" id="FPIY01000001">
    <property type="protein sequence ID" value="SFW16151.1"/>
    <property type="molecule type" value="Genomic_DNA"/>
</dbReference>
<reference evidence="2" key="1">
    <citation type="submission" date="2016-11" db="EMBL/GenBank/DDBJ databases">
        <authorList>
            <person name="Varghese N."/>
            <person name="Submissions S."/>
        </authorList>
    </citation>
    <scope>NUCLEOTIDE SEQUENCE [LARGE SCALE GENOMIC DNA]</scope>
    <source>
        <strain evidence="2">DSM 24786</strain>
    </source>
</reference>
<accession>A0A1K1LZ76</accession>
<dbReference type="STRING" id="76595.SAMN05660313_00212"/>
<keyword evidence="2" id="KW-1185">Reference proteome</keyword>
<organism evidence="1 2">
    <name type="scientific">Cellulophaga fucicola</name>
    <dbReference type="NCBI Taxonomy" id="76595"/>
    <lineage>
        <taxon>Bacteria</taxon>
        <taxon>Pseudomonadati</taxon>
        <taxon>Bacteroidota</taxon>
        <taxon>Flavobacteriia</taxon>
        <taxon>Flavobacteriales</taxon>
        <taxon>Flavobacteriaceae</taxon>
        <taxon>Cellulophaga</taxon>
    </lineage>
</organism>
<name>A0A1K1LZ76_9FLAO</name>
<protein>
    <recommendedName>
        <fullName evidence="3">ABC transporter ATPase</fullName>
    </recommendedName>
</protein>
<dbReference type="RefSeq" id="WP_072301907.1">
    <property type="nucleotide sequence ID" value="NZ_FPIY01000001.1"/>
</dbReference>
<dbReference type="AlphaFoldDB" id="A0A1K1LZ76"/>
<dbReference type="Proteomes" id="UP000183257">
    <property type="component" value="Unassembled WGS sequence"/>
</dbReference>
<dbReference type="OrthoDB" id="978691at2"/>